<keyword evidence="2" id="KW-1185">Reference proteome</keyword>
<reference evidence="1 2" key="1">
    <citation type="submission" date="2018-04" db="EMBL/GenBank/DDBJ databases">
        <title>Genomic Encyclopedia of Archaeal and Bacterial Type Strains, Phase II (KMG-II): from individual species to whole genera.</title>
        <authorList>
            <person name="Goeker M."/>
        </authorList>
    </citation>
    <scope>NUCLEOTIDE SEQUENCE [LARGE SCALE GENOMIC DNA]</scope>
    <source>
        <strain evidence="1 2">DSM 26809</strain>
    </source>
</reference>
<dbReference type="EMBL" id="QAOQ01000005">
    <property type="protein sequence ID" value="PTQ95816.1"/>
    <property type="molecule type" value="Genomic_DNA"/>
</dbReference>
<dbReference type="RefSeq" id="WP_107829307.1">
    <property type="nucleotide sequence ID" value="NZ_CP160205.1"/>
</dbReference>
<evidence type="ECO:0000313" key="1">
    <source>
        <dbReference type="EMBL" id="PTQ95816.1"/>
    </source>
</evidence>
<evidence type="ECO:0008006" key="3">
    <source>
        <dbReference type="Google" id="ProtNLM"/>
    </source>
</evidence>
<sequence>MKRLIAGTIILLAIVVAITVAYFKQLNANGGTTGQLMQAIPNTAALVFEFDNDKGFYDLFADNPVFDAVVGKSKIQSLNALCNNVLQYPSLKPFFDQQHVFLSVHGQKGDSVNFLITVAAKHTPQGDLSDLLTGLNNRTLSTKKSTENGVDFYDIYLISLKKHFYVADAGQHILSGSFSKELAQQSAAWKPQKGSQDFVLIPDRQNHNSLANLYVNYAQLTPLFDQLFDEPNTGIFRSFRMMPAMATLTLNYKTDALMFNGYSNLAPNASSYLTLFKDQQPVDTHLADVYPSTTAYATAFAVSNPKHFIGSLTDFQQKAGIGQEEDDAYTKIKNETGVQINTEFHALMGNEFGVVVTRYDERYGIIMMKDGSALRPLLVNVSNMVTDDIGQFKYEKLPFYLLGDAFSLLKKPYFMILNNYLILANSEKELHSYKDSYENQKLITKTQAYNEFDSHLPERSNVAFFLQFKNMFPILKRDLKPAFKDDVDPDKKKWGQFYGLSYQFSATEGNFYTNFYMRLNKVDTTGNDN</sequence>
<accession>A0A2T5J8N8</accession>
<dbReference type="Proteomes" id="UP000244168">
    <property type="component" value="Unassembled WGS sequence"/>
</dbReference>
<name>A0A2T5J8N8_9SPHI</name>
<gene>
    <name evidence="1" type="ORF">C8P68_105326</name>
</gene>
<dbReference type="OrthoDB" id="1093345at2"/>
<comment type="caution">
    <text evidence="1">The sequence shown here is derived from an EMBL/GenBank/DDBJ whole genome shotgun (WGS) entry which is preliminary data.</text>
</comment>
<proteinExistence type="predicted"/>
<evidence type="ECO:0000313" key="2">
    <source>
        <dbReference type="Proteomes" id="UP000244168"/>
    </source>
</evidence>
<organism evidence="1 2">
    <name type="scientific">Mucilaginibacter yixingensis</name>
    <dbReference type="NCBI Taxonomy" id="1295612"/>
    <lineage>
        <taxon>Bacteria</taxon>
        <taxon>Pseudomonadati</taxon>
        <taxon>Bacteroidota</taxon>
        <taxon>Sphingobacteriia</taxon>
        <taxon>Sphingobacteriales</taxon>
        <taxon>Sphingobacteriaceae</taxon>
        <taxon>Mucilaginibacter</taxon>
    </lineage>
</organism>
<dbReference type="AlphaFoldDB" id="A0A2T5J8N8"/>
<protein>
    <recommendedName>
        <fullName evidence="3">DUF3352 domain-containing protein</fullName>
    </recommendedName>
</protein>